<keyword evidence="2" id="KW-1185">Reference proteome</keyword>
<dbReference type="AlphaFoldDB" id="W7LFY8"/>
<proteinExistence type="predicted"/>
<name>W7LFY8_GIBM7</name>
<dbReference type="Proteomes" id="UP000009096">
    <property type="component" value="Chromosome 6"/>
</dbReference>
<dbReference type="RefSeq" id="XP_018744543.1">
    <property type="nucleotide sequence ID" value="XM_018903893.1"/>
</dbReference>
<evidence type="ECO:0000313" key="1">
    <source>
        <dbReference type="EMBL" id="EWG38353.1"/>
    </source>
</evidence>
<dbReference type="EMBL" id="DS022243">
    <property type="protein sequence ID" value="EWG38353.1"/>
    <property type="molecule type" value="Genomic_DNA"/>
</dbReference>
<dbReference type="EMBL" id="DS022243">
    <property type="protein sequence ID" value="EWG38352.1"/>
    <property type="molecule type" value="Genomic_DNA"/>
</dbReference>
<protein>
    <submittedName>
        <fullName evidence="1">Uncharacterized protein</fullName>
    </submittedName>
</protein>
<dbReference type="VEuPathDB" id="FungiDB:FVEG_14876"/>
<reference evidence="1" key="2">
    <citation type="submission" date="2013-11" db="EMBL/GenBank/DDBJ databases">
        <authorList>
            <consortium name="The Broad Institute Genome Sequencing Platform"/>
            <person name="Ma L.-J."/>
            <person name="Corby-Kistler H."/>
            <person name="Broz K."/>
            <person name="Gale L.R."/>
            <person name="Jonkers W."/>
            <person name="O'Donnell K."/>
            <person name="Ploetz R."/>
            <person name="Steinberg C."/>
            <person name="Schwartz D.C."/>
            <person name="VanEtten H."/>
            <person name="Zhou S."/>
            <person name="Young S.K."/>
            <person name="Zeng Q."/>
            <person name="Gargeya S."/>
            <person name="Fitzgerald M."/>
            <person name="Abouelleil A."/>
            <person name="Alvarado L."/>
            <person name="Chapman S.B."/>
            <person name="Gainer-Dewar J."/>
            <person name="Goldberg J."/>
            <person name="Griggs A."/>
            <person name="Gujja S."/>
            <person name="Hansen M."/>
            <person name="Howarth C."/>
            <person name="Imamovic A."/>
            <person name="Ireland A."/>
            <person name="Larimer J."/>
            <person name="McCowan C."/>
            <person name="Murphy C."/>
            <person name="Pearson M."/>
            <person name="Poon T.W."/>
            <person name="Priest M."/>
            <person name="Roberts A."/>
            <person name="Saif S."/>
            <person name="Shea T."/>
            <person name="Sykes S."/>
            <person name="Wortman J."/>
            <person name="Nusbaum C."/>
            <person name="Birren B."/>
        </authorList>
    </citation>
    <scope>NUCLEOTIDE SEQUENCE</scope>
    <source>
        <strain evidence="1">7600</strain>
    </source>
</reference>
<dbReference type="GeneID" id="30071752"/>
<organism evidence="1 2">
    <name type="scientific">Gibberella moniliformis (strain M3125 / FGSC 7600)</name>
    <name type="common">Maize ear and stalk rot fungus</name>
    <name type="synonym">Fusarium verticillioides</name>
    <dbReference type="NCBI Taxonomy" id="334819"/>
    <lineage>
        <taxon>Eukaryota</taxon>
        <taxon>Fungi</taxon>
        <taxon>Dikarya</taxon>
        <taxon>Ascomycota</taxon>
        <taxon>Pezizomycotina</taxon>
        <taxon>Sordariomycetes</taxon>
        <taxon>Hypocreomycetidae</taxon>
        <taxon>Hypocreales</taxon>
        <taxon>Nectriaceae</taxon>
        <taxon>Fusarium</taxon>
        <taxon>Fusarium fujikuroi species complex</taxon>
    </lineage>
</organism>
<dbReference type="KEGG" id="fvr:FVEG_14876"/>
<accession>W7LFY8</accession>
<dbReference type="RefSeq" id="XP_018744544.1">
    <property type="nucleotide sequence ID" value="XM_018903894.1"/>
</dbReference>
<gene>
    <name evidence="1" type="ORF">FVEG_14876</name>
</gene>
<sequence>MSICNANSSCIVDHIEGLYEDDQIGRPITITIIHLSYGQKFYMKFSIVSTLYLVQGTIAMPWLHTKAKAAGDEITNVSDGGCVRSEHCRSLPSLVFSSKSHGGPFILASC</sequence>
<evidence type="ECO:0000313" key="2">
    <source>
        <dbReference type="Proteomes" id="UP000009096"/>
    </source>
</evidence>
<reference evidence="1 2" key="1">
    <citation type="journal article" date="2010" name="Nature">
        <title>Comparative genomics reveals mobile pathogenicity chromosomes in Fusarium.</title>
        <authorList>
            <person name="Ma L.J."/>
            <person name="van der Does H.C."/>
            <person name="Borkovich K.A."/>
            <person name="Coleman J.J."/>
            <person name="Daboussi M.J."/>
            <person name="Di Pietro A."/>
            <person name="Dufresne M."/>
            <person name="Freitag M."/>
            <person name="Grabherr M."/>
            <person name="Henrissat B."/>
            <person name="Houterman P.M."/>
            <person name="Kang S."/>
            <person name="Shim W.B."/>
            <person name="Woloshuk C."/>
            <person name="Xie X."/>
            <person name="Xu J.R."/>
            <person name="Antoniw J."/>
            <person name="Baker S.E."/>
            <person name="Bluhm B.H."/>
            <person name="Breakspear A."/>
            <person name="Brown D.W."/>
            <person name="Butchko R.A."/>
            <person name="Chapman S."/>
            <person name="Coulson R."/>
            <person name="Coutinho P.M."/>
            <person name="Danchin E.G."/>
            <person name="Diener A."/>
            <person name="Gale L.R."/>
            <person name="Gardiner D.M."/>
            <person name="Goff S."/>
            <person name="Hammond-Kosack K.E."/>
            <person name="Hilburn K."/>
            <person name="Hua-Van A."/>
            <person name="Jonkers W."/>
            <person name="Kazan K."/>
            <person name="Kodira C.D."/>
            <person name="Koehrsen M."/>
            <person name="Kumar L."/>
            <person name="Lee Y.H."/>
            <person name="Li L."/>
            <person name="Manners J.M."/>
            <person name="Miranda-Saavedra D."/>
            <person name="Mukherjee M."/>
            <person name="Park G."/>
            <person name="Park J."/>
            <person name="Park S.Y."/>
            <person name="Proctor R.H."/>
            <person name="Regev A."/>
            <person name="Ruiz-Roldan M.C."/>
            <person name="Sain D."/>
            <person name="Sakthikumar S."/>
            <person name="Sykes S."/>
            <person name="Schwartz D.C."/>
            <person name="Turgeon B.G."/>
            <person name="Wapinski I."/>
            <person name="Yoder O."/>
            <person name="Young S."/>
            <person name="Zeng Q."/>
            <person name="Zhou S."/>
            <person name="Galagan J."/>
            <person name="Cuomo C.A."/>
            <person name="Kistler H.C."/>
            <person name="Rep M."/>
        </authorList>
    </citation>
    <scope>NUCLEOTIDE SEQUENCE [LARGE SCALE GENOMIC DNA]</scope>
    <source>
        <strain evidence="1">7600</strain>
        <strain evidence="2">M3125 / FGSC 7600</strain>
    </source>
</reference>